<keyword evidence="1" id="KW-1133">Transmembrane helix</keyword>
<dbReference type="RefSeq" id="WP_090079811.1">
    <property type="nucleotide sequence ID" value="NZ_FOQT01000003.1"/>
</dbReference>
<dbReference type="STRING" id="1125876.SAMN05443292_1792"/>
<reference evidence="2 3" key="1">
    <citation type="submission" date="2016-10" db="EMBL/GenBank/DDBJ databases">
        <authorList>
            <person name="de Groot N.N."/>
        </authorList>
    </citation>
    <scope>NUCLEOTIDE SEQUENCE [LARGE SCALE GENOMIC DNA]</scope>
    <source>
        <strain evidence="2 3">DSM 26000</strain>
    </source>
</reference>
<feature type="transmembrane region" description="Helical" evidence="1">
    <location>
        <begin position="5"/>
        <end position="23"/>
    </location>
</feature>
<name>A0A1I3GEJ9_9FLAO</name>
<organism evidence="2 3">
    <name type="scientific">Halpernia frigidisoli</name>
    <dbReference type="NCBI Taxonomy" id="1125876"/>
    <lineage>
        <taxon>Bacteria</taxon>
        <taxon>Pseudomonadati</taxon>
        <taxon>Bacteroidota</taxon>
        <taxon>Flavobacteriia</taxon>
        <taxon>Flavobacteriales</taxon>
        <taxon>Weeksellaceae</taxon>
        <taxon>Chryseobacterium group</taxon>
        <taxon>Halpernia</taxon>
    </lineage>
</organism>
<dbReference type="EMBL" id="FOQT01000003">
    <property type="protein sequence ID" value="SFI21591.1"/>
    <property type="molecule type" value="Genomic_DNA"/>
</dbReference>
<evidence type="ECO:0000256" key="1">
    <source>
        <dbReference type="SAM" id="Phobius"/>
    </source>
</evidence>
<evidence type="ECO:0000313" key="2">
    <source>
        <dbReference type="EMBL" id="SFI21591.1"/>
    </source>
</evidence>
<keyword evidence="1" id="KW-0472">Membrane</keyword>
<dbReference type="OrthoDB" id="1350491at2"/>
<keyword evidence="3" id="KW-1185">Reference proteome</keyword>
<feature type="transmembrane region" description="Helical" evidence="1">
    <location>
        <begin position="74"/>
        <end position="94"/>
    </location>
</feature>
<proteinExistence type="predicted"/>
<sequence>MKKYILLNIALIILIIFASTFGTYFSPLNQRFAYWWSITDFDWLAILLIISASIVFALLMSIIKIKNLNYKQKFLKTFCIFNVLILIFMLSLIIKNYINVRKELIKIEKEYVDKAKNDIKNDNVTFEFTGGLSIRYTKSPENKINNIYKTYGITYLSTGCLFDDYNSAGQQKYKEVVKPYLEKRNGKNWEQKMKSEVEKLKD</sequence>
<feature type="transmembrane region" description="Helical" evidence="1">
    <location>
        <begin position="43"/>
        <end position="62"/>
    </location>
</feature>
<evidence type="ECO:0000313" key="3">
    <source>
        <dbReference type="Proteomes" id="UP000198931"/>
    </source>
</evidence>
<dbReference type="AlphaFoldDB" id="A0A1I3GEJ9"/>
<keyword evidence="1" id="KW-0812">Transmembrane</keyword>
<accession>A0A1I3GEJ9</accession>
<protein>
    <submittedName>
        <fullName evidence="2">Uncharacterized protein</fullName>
    </submittedName>
</protein>
<gene>
    <name evidence="2" type="ORF">SAMN05443292_1792</name>
</gene>
<dbReference type="Proteomes" id="UP000198931">
    <property type="component" value="Unassembled WGS sequence"/>
</dbReference>